<protein>
    <recommendedName>
        <fullName evidence="2">Amidohydrolase-related domain-containing protein</fullName>
    </recommendedName>
</protein>
<dbReference type="Pfam" id="PF04909">
    <property type="entry name" value="Amidohydro_2"/>
    <property type="match status" value="1"/>
</dbReference>
<name>A0A562ISL4_9ACTN</name>
<proteinExistence type="predicted"/>
<dbReference type="Proteomes" id="UP000321490">
    <property type="component" value="Unassembled WGS sequence"/>
</dbReference>
<gene>
    <name evidence="3" type="ORF">JD78_02239</name>
</gene>
<accession>A0A562ISL4</accession>
<dbReference type="GO" id="GO:0016787">
    <property type="term" value="F:hydrolase activity"/>
    <property type="evidence" value="ECO:0007669"/>
    <property type="project" value="InterPro"/>
</dbReference>
<dbReference type="CDD" id="cd01292">
    <property type="entry name" value="metallo-dependent_hydrolases"/>
    <property type="match status" value="1"/>
</dbReference>
<reference evidence="3 4" key="1">
    <citation type="submission" date="2019-07" db="EMBL/GenBank/DDBJ databases">
        <title>R&amp;d 2014.</title>
        <authorList>
            <person name="Klenk H.-P."/>
        </authorList>
    </citation>
    <scope>NUCLEOTIDE SEQUENCE [LARGE SCALE GENOMIC DNA]</scope>
    <source>
        <strain evidence="3 4">DSM 45764</strain>
    </source>
</reference>
<feature type="domain" description="Amidohydrolase-related" evidence="2">
    <location>
        <begin position="20"/>
        <end position="301"/>
    </location>
</feature>
<dbReference type="InterPro" id="IPR006680">
    <property type="entry name" value="Amidohydro-rel"/>
</dbReference>
<sequence length="310" mass="33621">MTGNVAGSTPAMDVDALVAIDVHTHVHRSARGTRHTAEGEEGIEALGEYFGQGGMRTFTVPELADEYRQRSMAAVVFGVDDWSRTGDDPVPANEEVAELAAEHADVLIPFASIDPARGAAGVRQARRLIDDHGVRGFKFHPQAQGFFPNDRMAYPLYEVIAEAGLVALFHTGQTGVGAGTRGGGGIRLKYANPMDVDDVAVDFPDLDIILAHPSFPWQDEALAVATHKPRVHIDLSGWSPKYFPPQLVQYANSLLQDKVLFGSDFPVITPERWMKDFDALSIKETVRPKILKENAARLFGLRPGAGGTPA</sequence>
<dbReference type="InterPro" id="IPR032465">
    <property type="entry name" value="ACMSD"/>
</dbReference>
<evidence type="ECO:0000313" key="3">
    <source>
        <dbReference type="EMBL" id="TWH73715.1"/>
    </source>
</evidence>
<dbReference type="SUPFAM" id="SSF51556">
    <property type="entry name" value="Metallo-dependent hydrolases"/>
    <property type="match status" value="1"/>
</dbReference>
<evidence type="ECO:0000313" key="4">
    <source>
        <dbReference type="Proteomes" id="UP000321490"/>
    </source>
</evidence>
<dbReference type="RefSeq" id="WP_279526839.1">
    <property type="nucleotide sequence ID" value="NZ_JABGDC010000027.1"/>
</dbReference>
<dbReference type="EMBL" id="VLKF01000001">
    <property type="protein sequence ID" value="TWH73715.1"/>
    <property type="molecule type" value="Genomic_DNA"/>
</dbReference>
<dbReference type="AlphaFoldDB" id="A0A562ISL4"/>
<dbReference type="InterPro" id="IPR032466">
    <property type="entry name" value="Metal_Hydrolase"/>
</dbReference>
<evidence type="ECO:0000256" key="1">
    <source>
        <dbReference type="ARBA" id="ARBA00023239"/>
    </source>
</evidence>
<keyword evidence="4" id="KW-1185">Reference proteome</keyword>
<comment type="caution">
    <text evidence="3">The sequence shown here is derived from an EMBL/GenBank/DDBJ whole genome shotgun (WGS) entry which is preliminary data.</text>
</comment>
<dbReference type="Gene3D" id="3.20.20.140">
    <property type="entry name" value="Metal-dependent hydrolases"/>
    <property type="match status" value="1"/>
</dbReference>
<dbReference type="PANTHER" id="PTHR21240">
    <property type="entry name" value="2-AMINO-3-CARBOXYLMUCONATE-6-SEMIALDEHYDE DECARBOXYLASE"/>
    <property type="match status" value="1"/>
</dbReference>
<keyword evidence="1" id="KW-0456">Lyase</keyword>
<organism evidence="3 4">
    <name type="scientific">Modestobacter roseus</name>
    <dbReference type="NCBI Taxonomy" id="1181884"/>
    <lineage>
        <taxon>Bacteria</taxon>
        <taxon>Bacillati</taxon>
        <taxon>Actinomycetota</taxon>
        <taxon>Actinomycetes</taxon>
        <taxon>Geodermatophilales</taxon>
        <taxon>Geodermatophilaceae</taxon>
        <taxon>Modestobacter</taxon>
    </lineage>
</organism>
<dbReference type="PANTHER" id="PTHR21240:SF19">
    <property type="entry name" value="CATALYTIC_ HYDROLASE"/>
    <property type="match status" value="1"/>
</dbReference>
<evidence type="ECO:0000259" key="2">
    <source>
        <dbReference type="Pfam" id="PF04909"/>
    </source>
</evidence>
<dbReference type="GO" id="GO:0016831">
    <property type="term" value="F:carboxy-lyase activity"/>
    <property type="evidence" value="ECO:0007669"/>
    <property type="project" value="InterPro"/>
</dbReference>